<gene>
    <name evidence="1" type="ORF">GGR03_001322</name>
</gene>
<accession>A0A7W6HBP2</accession>
<dbReference type="Proteomes" id="UP000588647">
    <property type="component" value="Unassembled WGS sequence"/>
</dbReference>
<keyword evidence="2" id="KW-1185">Reference proteome</keyword>
<evidence type="ECO:0000313" key="2">
    <source>
        <dbReference type="Proteomes" id="UP000588647"/>
    </source>
</evidence>
<evidence type="ECO:0000313" key="1">
    <source>
        <dbReference type="EMBL" id="MBB4002275.1"/>
    </source>
</evidence>
<comment type="caution">
    <text evidence="1">The sequence shown here is derived from an EMBL/GenBank/DDBJ whole genome shotgun (WGS) entry which is preliminary data.</text>
</comment>
<proteinExistence type="predicted"/>
<name>A0A7W6HBP2_9HYPH</name>
<dbReference type="EMBL" id="JACIEM010000001">
    <property type="protein sequence ID" value="MBB4002275.1"/>
    <property type="molecule type" value="Genomic_DNA"/>
</dbReference>
<dbReference type="AlphaFoldDB" id="A0A7W6HBP2"/>
<dbReference type="RefSeq" id="WP_183206743.1">
    <property type="nucleotide sequence ID" value="NZ_JAAAMM010000001.1"/>
</dbReference>
<reference evidence="1 2" key="1">
    <citation type="submission" date="2020-08" db="EMBL/GenBank/DDBJ databases">
        <title>Genomic Encyclopedia of Type Strains, Phase IV (KMG-IV): sequencing the most valuable type-strain genomes for metagenomic binning, comparative biology and taxonomic classification.</title>
        <authorList>
            <person name="Goeker M."/>
        </authorList>
    </citation>
    <scope>NUCLEOTIDE SEQUENCE [LARGE SCALE GENOMIC DNA]</scope>
    <source>
        <strain evidence="1 2">DSM 103570</strain>
    </source>
</reference>
<organism evidence="1 2">
    <name type="scientific">Aurantimonas endophytica</name>
    <dbReference type="NCBI Taxonomy" id="1522175"/>
    <lineage>
        <taxon>Bacteria</taxon>
        <taxon>Pseudomonadati</taxon>
        <taxon>Pseudomonadota</taxon>
        <taxon>Alphaproteobacteria</taxon>
        <taxon>Hyphomicrobiales</taxon>
        <taxon>Aurantimonadaceae</taxon>
        <taxon>Aurantimonas</taxon>
    </lineage>
</organism>
<dbReference type="GO" id="GO:0016740">
    <property type="term" value="F:transferase activity"/>
    <property type="evidence" value="ECO:0007669"/>
    <property type="project" value="UniProtKB-KW"/>
</dbReference>
<keyword evidence="1" id="KW-0808">Transferase</keyword>
<protein>
    <submittedName>
        <fullName evidence="1">Putative nucleotidyltransferase</fullName>
    </submittedName>
</protein>
<sequence length="69" mass="7948">MATTSFTQLSLRQSGKSKGFMRNVLDRVIEARERQARRYIAQHHSIHAFDDFGSNGHESLFDGQAPERR</sequence>